<protein>
    <submittedName>
        <fullName evidence="2">MarR family transcriptional regulator</fullName>
    </submittedName>
</protein>
<dbReference type="InterPro" id="IPR036390">
    <property type="entry name" value="WH_DNA-bd_sf"/>
</dbReference>
<dbReference type="InterPro" id="IPR000835">
    <property type="entry name" value="HTH_MarR-typ"/>
</dbReference>
<dbReference type="PANTHER" id="PTHR33164">
    <property type="entry name" value="TRANSCRIPTIONAL REGULATOR, MARR FAMILY"/>
    <property type="match status" value="1"/>
</dbReference>
<comment type="caution">
    <text evidence="2">The sequence shown here is derived from an EMBL/GenBank/DDBJ whole genome shotgun (WGS) entry which is preliminary data.</text>
</comment>
<accession>A0ABP6CN16</accession>
<sequence>MELDIQTLALFVGLAAADRVQDALARQGYGDLRFSHGFVFQHLIEGEPTIGDLAARLAVTQQAASKTIAELESLGYTERFPDPGDARIRRVRLTPRGRMAIDAARQARAALEAELLQHAGDDAVATTRACLHQILNDLDALPAVHRRDIRPPR</sequence>
<dbReference type="SUPFAM" id="SSF46785">
    <property type="entry name" value="Winged helix' DNA-binding domain"/>
    <property type="match status" value="1"/>
</dbReference>
<evidence type="ECO:0000259" key="1">
    <source>
        <dbReference type="PROSITE" id="PS50995"/>
    </source>
</evidence>
<dbReference type="SMART" id="SM00347">
    <property type="entry name" value="HTH_MARR"/>
    <property type="match status" value="1"/>
</dbReference>
<reference evidence="3" key="1">
    <citation type="journal article" date="2019" name="Int. J. Syst. Evol. Microbiol.">
        <title>The Global Catalogue of Microorganisms (GCM) 10K type strain sequencing project: providing services to taxonomists for standard genome sequencing and annotation.</title>
        <authorList>
            <consortium name="The Broad Institute Genomics Platform"/>
            <consortium name="The Broad Institute Genome Sequencing Center for Infectious Disease"/>
            <person name="Wu L."/>
            <person name="Ma J."/>
        </authorList>
    </citation>
    <scope>NUCLEOTIDE SEQUENCE [LARGE SCALE GENOMIC DNA]</scope>
    <source>
        <strain evidence="3">JCM 6833</strain>
    </source>
</reference>
<name>A0ABP6CN16_9ACTN</name>
<organism evidence="2 3">
    <name type="scientific">Actinomadura fulvescens</name>
    <dbReference type="NCBI Taxonomy" id="46160"/>
    <lineage>
        <taxon>Bacteria</taxon>
        <taxon>Bacillati</taxon>
        <taxon>Actinomycetota</taxon>
        <taxon>Actinomycetes</taxon>
        <taxon>Streptosporangiales</taxon>
        <taxon>Thermomonosporaceae</taxon>
        <taxon>Actinomadura</taxon>
    </lineage>
</organism>
<evidence type="ECO:0000313" key="2">
    <source>
        <dbReference type="EMBL" id="GAA2622085.1"/>
    </source>
</evidence>
<dbReference type="Pfam" id="PF12802">
    <property type="entry name" value="MarR_2"/>
    <property type="match status" value="1"/>
</dbReference>
<dbReference type="EMBL" id="BAAATD010000010">
    <property type="protein sequence ID" value="GAA2622085.1"/>
    <property type="molecule type" value="Genomic_DNA"/>
</dbReference>
<dbReference type="PANTHER" id="PTHR33164:SF57">
    <property type="entry name" value="MARR-FAMILY TRANSCRIPTIONAL REGULATOR"/>
    <property type="match status" value="1"/>
</dbReference>
<dbReference type="RefSeq" id="WP_344546539.1">
    <property type="nucleotide sequence ID" value="NZ_BAAATD010000010.1"/>
</dbReference>
<dbReference type="InterPro" id="IPR036388">
    <property type="entry name" value="WH-like_DNA-bd_sf"/>
</dbReference>
<keyword evidence="3" id="KW-1185">Reference proteome</keyword>
<dbReference type="InterPro" id="IPR039422">
    <property type="entry name" value="MarR/SlyA-like"/>
</dbReference>
<dbReference type="PROSITE" id="PS50995">
    <property type="entry name" value="HTH_MARR_2"/>
    <property type="match status" value="1"/>
</dbReference>
<dbReference type="Proteomes" id="UP001501509">
    <property type="component" value="Unassembled WGS sequence"/>
</dbReference>
<proteinExistence type="predicted"/>
<gene>
    <name evidence="2" type="ORF">GCM10010411_67650</name>
</gene>
<dbReference type="Gene3D" id="1.10.10.10">
    <property type="entry name" value="Winged helix-like DNA-binding domain superfamily/Winged helix DNA-binding domain"/>
    <property type="match status" value="1"/>
</dbReference>
<evidence type="ECO:0000313" key="3">
    <source>
        <dbReference type="Proteomes" id="UP001501509"/>
    </source>
</evidence>
<feature type="domain" description="HTH marR-type" evidence="1">
    <location>
        <begin position="1"/>
        <end position="136"/>
    </location>
</feature>